<reference evidence="1" key="1">
    <citation type="submission" date="2020-11" db="EMBL/GenBank/DDBJ databases">
        <authorList>
            <person name="Tran Van P."/>
        </authorList>
    </citation>
    <scope>NUCLEOTIDE SEQUENCE</scope>
</reference>
<dbReference type="EMBL" id="OB660704">
    <property type="protein sequence ID" value="CAD7225956.1"/>
    <property type="molecule type" value="Genomic_DNA"/>
</dbReference>
<dbReference type="AlphaFoldDB" id="A0A7R8ZNM6"/>
<sequence length="139" mass="15598">MTTVVESKEEKYEVRDMEDVIEDIEVEKPVEIVQGATEYQDSIKVHRTMTHSDMIVDQFENSVGKDFIEDVDVKDIVGQVEPIPASENGLEIGRTKLNPEAGKELECQSGTIDNHIGNVTIVDLDTKHDVMALKSVERI</sequence>
<evidence type="ECO:0000313" key="1">
    <source>
        <dbReference type="EMBL" id="CAD7225956.1"/>
    </source>
</evidence>
<accession>A0A7R8ZNM6</accession>
<gene>
    <name evidence="1" type="ORF">CTOB1V02_LOCUS3884</name>
</gene>
<organism evidence="1">
    <name type="scientific">Cyprideis torosa</name>
    <dbReference type="NCBI Taxonomy" id="163714"/>
    <lineage>
        <taxon>Eukaryota</taxon>
        <taxon>Metazoa</taxon>
        <taxon>Ecdysozoa</taxon>
        <taxon>Arthropoda</taxon>
        <taxon>Crustacea</taxon>
        <taxon>Oligostraca</taxon>
        <taxon>Ostracoda</taxon>
        <taxon>Podocopa</taxon>
        <taxon>Podocopida</taxon>
        <taxon>Cytherocopina</taxon>
        <taxon>Cytheroidea</taxon>
        <taxon>Cytherideidae</taxon>
        <taxon>Cyprideis</taxon>
    </lineage>
</organism>
<proteinExistence type="predicted"/>
<protein>
    <submittedName>
        <fullName evidence="1">Uncharacterized protein</fullName>
    </submittedName>
</protein>
<name>A0A7R8ZNM6_9CRUS</name>